<evidence type="ECO:0000313" key="4">
    <source>
        <dbReference type="Proteomes" id="UP001205612"/>
    </source>
</evidence>
<dbReference type="InterPro" id="IPR051783">
    <property type="entry name" value="NAD(P)-dependent_oxidoreduct"/>
</dbReference>
<name>A0ABT2BBA5_9ACTN</name>
<reference evidence="3 4" key="1">
    <citation type="submission" date="2022-08" db="EMBL/GenBank/DDBJ databases">
        <authorList>
            <person name="Somphong A."/>
            <person name="Phongsopitanun W."/>
        </authorList>
    </citation>
    <scope>NUCLEOTIDE SEQUENCE [LARGE SCALE GENOMIC DNA]</scope>
    <source>
        <strain evidence="3 4">LP11</strain>
    </source>
</reference>
<dbReference type="EMBL" id="JANUGP010000036">
    <property type="protein sequence ID" value="MCS0605717.1"/>
    <property type="molecule type" value="Genomic_DNA"/>
</dbReference>
<dbReference type="PANTHER" id="PTHR48079:SF6">
    <property type="entry name" value="NAD(P)-BINDING DOMAIN-CONTAINING PROTEIN-RELATED"/>
    <property type="match status" value="1"/>
</dbReference>
<evidence type="ECO:0000259" key="2">
    <source>
        <dbReference type="Pfam" id="PF01370"/>
    </source>
</evidence>
<dbReference type="Proteomes" id="UP001205612">
    <property type="component" value="Unassembled WGS sequence"/>
</dbReference>
<dbReference type="InterPro" id="IPR001509">
    <property type="entry name" value="Epimerase_deHydtase"/>
</dbReference>
<organism evidence="3 4">
    <name type="scientific">Streptomyces pyxinicus</name>
    <dbReference type="NCBI Taxonomy" id="2970331"/>
    <lineage>
        <taxon>Bacteria</taxon>
        <taxon>Bacillati</taxon>
        <taxon>Actinomycetota</taxon>
        <taxon>Actinomycetes</taxon>
        <taxon>Kitasatosporales</taxon>
        <taxon>Streptomycetaceae</taxon>
        <taxon>Streptomyces</taxon>
    </lineage>
</organism>
<sequence>MRPWTVAVTGSTGFIGSAVVRRLAGCAGPGGEPLRVRALARGEAAGAPGDGAGDCDRDRAGGRAGDRDRNRAGGRDGAGGHAGVVERVRADVTDVASLDRAFEGADALVHAVSRVGGDAERSWAVNLDGTTAVMTAARRAGIERIVHFSTAAVYGAGPHRGIDVDEVGAEPVSEASRSRLAAEGPALAAGALVLRPNLVVGAGDRWVGPAFAELTARVPPEWDGGTGLLSLVDVDDLARLAAAAVTASTPVRGVHHAAHPVPVASGQLRRVLAEHGLAAPARGDADWEQCLALLARTEGRWGRRQLELLGRDHHYRSDLIWQVLSVDAGPGPLARLAGRP</sequence>
<keyword evidence="4" id="KW-1185">Reference proteome</keyword>
<comment type="caution">
    <text evidence="3">The sequence shown here is derived from an EMBL/GenBank/DDBJ whole genome shotgun (WGS) entry which is preliminary data.</text>
</comment>
<dbReference type="Pfam" id="PF01370">
    <property type="entry name" value="Epimerase"/>
    <property type="match status" value="1"/>
</dbReference>
<proteinExistence type="predicted"/>
<gene>
    <name evidence="3" type="ORF">NX794_31615</name>
</gene>
<protein>
    <submittedName>
        <fullName evidence="3">NAD-dependent epimerase/dehydratase family protein</fullName>
    </submittedName>
</protein>
<feature type="domain" description="NAD-dependent epimerase/dehydratase" evidence="2">
    <location>
        <begin position="6"/>
        <end position="247"/>
    </location>
</feature>
<evidence type="ECO:0000313" key="3">
    <source>
        <dbReference type="EMBL" id="MCS0605717.1"/>
    </source>
</evidence>
<dbReference type="Gene3D" id="3.40.50.720">
    <property type="entry name" value="NAD(P)-binding Rossmann-like Domain"/>
    <property type="match status" value="1"/>
</dbReference>
<feature type="compositionally biased region" description="Basic and acidic residues" evidence="1">
    <location>
        <begin position="54"/>
        <end position="74"/>
    </location>
</feature>
<accession>A0ABT2BBA5</accession>
<dbReference type="PANTHER" id="PTHR48079">
    <property type="entry name" value="PROTEIN YEEZ"/>
    <property type="match status" value="1"/>
</dbReference>
<dbReference type="InterPro" id="IPR036291">
    <property type="entry name" value="NAD(P)-bd_dom_sf"/>
</dbReference>
<feature type="region of interest" description="Disordered" evidence="1">
    <location>
        <begin position="44"/>
        <end position="82"/>
    </location>
</feature>
<dbReference type="SUPFAM" id="SSF51735">
    <property type="entry name" value="NAD(P)-binding Rossmann-fold domains"/>
    <property type="match status" value="1"/>
</dbReference>
<evidence type="ECO:0000256" key="1">
    <source>
        <dbReference type="SAM" id="MobiDB-lite"/>
    </source>
</evidence>
<dbReference type="RefSeq" id="WP_258783019.1">
    <property type="nucleotide sequence ID" value="NZ_JANUGP010000036.1"/>
</dbReference>